<name>A0A6A6KC26_HEVBR</name>
<reference evidence="3 4" key="1">
    <citation type="journal article" date="2020" name="Mol. Plant">
        <title>The Chromosome-Based Rubber Tree Genome Provides New Insights into Spurge Genome Evolution and Rubber Biosynthesis.</title>
        <authorList>
            <person name="Liu J."/>
            <person name="Shi C."/>
            <person name="Shi C.C."/>
            <person name="Li W."/>
            <person name="Zhang Q.J."/>
            <person name="Zhang Y."/>
            <person name="Li K."/>
            <person name="Lu H.F."/>
            <person name="Shi C."/>
            <person name="Zhu S.T."/>
            <person name="Xiao Z.Y."/>
            <person name="Nan H."/>
            <person name="Yue Y."/>
            <person name="Zhu X.G."/>
            <person name="Wu Y."/>
            <person name="Hong X.N."/>
            <person name="Fan G.Y."/>
            <person name="Tong Y."/>
            <person name="Zhang D."/>
            <person name="Mao C.L."/>
            <person name="Liu Y.L."/>
            <person name="Hao S.J."/>
            <person name="Liu W.Q."/>
            <person name="Lv M.Q."/>
            <person name="Zhang H.B."/>
            <person name="Liu Y."/>
            <person name="Hu-Tang G.R."/>
            <person name="Wang J.P."/>
            <person name="Wang J.H."/>
            <person name="Sun Y.H."/>
            <person name="Ni S.B."/>
            <person name="Chen W.B."/>
            <person name="Zhang X.C."/>
            <person name="Jiao Y.N."/>
            <person name="Eichler E.E."/>
            <person name="Li G.H."/>
            <person name="Liu X."/>
            <person name="Gao L.Z."/>
        </authorList>
    </citation>
    <scope>NUCLEOTIDE SEQUENCE [LARGE SCALE GENOMIC DNA]</scope>
    <source>
        <strain evidence="4">cv. GT1</strain>
        <tissue evidence="3">Leaf</tissue>
    </source>
</reference>
<accession>A0A6A6KC26</accession>
<dbReference type="GO" id="GO:0046872">
    <property type="term" value="F:metal ion binding"/>
    <property type="evidence" value="ECO:0007669"/>
    <property type="project" value="InterPro"/>
</dbReference>
<dbReference type="Gene3D" id="3.30.70.100">
    <property type="match status" value="1"/>
</dbReference>
<evidence type="ECO:0000313" key="3">
    <source>
        <dbReference type="EMBL" id="KAF2285676.1"/>
    </source>
</evidence>
<dbReference type="PANTHER" id="PTHR46932">
    <property type="entry name" value="HEAVY METAL-ASSOCIATED ISOPRENYLATED PLANT PROTEIN 47"/>
    <property type="match status" value="1"/>
</dbReference>
<dbReference type="EMBL" id="JAAGAX010000017">
    <property type="protein sequence ID" value="KAF2285676.1"/>
    <property type="molecule type" value="Genomic_DNA"/>
</dbReference>
<evidence type="ECO:0000256" key="1">
    <source>
        <dbReference type="SAM" id="MobiDB-lite"/>
    </source>
</evidence>
<evidence type="ECO:0000259" key="2">
    <source>
        <dbReference type="PROSITE" id="PS50846"/>
    </source>
</evidence>
<feature type="domain" description="HMA" evidence="2">
    <location>
        <begin position="2"/>
        <end position="71"/>
    </location>
</feature>
<keyword evidence="4" id="KW-1185">Reference proteome</keyword>
<dbReference type="PROSITE" id="PS50846">
    <property type="entry name" value="HMA_2"/>
    <property type="match status" value="1"/>
</dbReference>
<organism evidence="3 4">
    <name type="scientific">Hevea brasiliensis</name>
    <name type="common">Para rubber tree</name>
    <name type="synonym">Siphonia brasiliensis</name>
    <dbReference type="NCBI Taxonomy" id="3981"/>
    <lineage>
        <taxon>Eukaryota</taxon>
        <taxon>Viridiplantae</taxon>
        <taxon>Streptophyta</taxon>
        <taxon>Embryophyta</taxon>
        <taxon>Tracheophyta</taxon>
        <taxon>Spermatophyta</taxon>
        <taxon>Magnoliopsida</taxon>
        <taxon>eudicotyledons</taxon>
        <taxon>Gunneridae</taxon>
        <taxon>Pentapetalae</taxon>
        <taxon>rosids</taxon>
        <taxon>fabids</taxon>
        <taxon>Malpighiales</taxon>
        <taxon>Euphorbiaceae</taxon>
        <taxon>Crotonoideae</taxon>
        <taxon>Micrandreae</taxon>
        <taxon>Hevea</taxon>
    </lineage>
</organism>
<feature type="compositionally biased region" description="Basic and acidic residues" evidence="1">
    <location>
        <begin position="72"/>
        <end position="93"/>
    </location>
</feature>
<dbReference type="InterPro" id="IPR042885">
    <property type="entry name" value="HIPP47/16"/>
</dbReference>
<comment type="caution">
    <text evidence="3">The sequence shown here is derived from an EMBL/GenBank/DDBJ whole genome shotgun (WGS) entry which is preliminary data.</text>
</comment>
<dbReference type="InterPro" id="IPR006121">
    <property type="entry name" value="HMA_dom"/>
</dbReference>
<evidence type="ECO:0000313" key="4">
    <source>
        <dbReference type="Proteomes" id="UP000467840"/>
    </source>
</evidence>
<proteinExistence type="predicted"/>
<protein>
    <recommendedName>
        <fullName evidence="2">HMA domain-containing protein</fullName>
    </recommendedName>
</protein>
<dbReference type="Proteomes" id="UP000467840">
    <property type="component" value="Chromosome 3"/>
</dbReference>
<dbReference type="AlphaFoldDB" id="A0A6A6KC26"/>
<gene>
    <name evidence="3" type="ORF">GH714_007056</name>
</gene>
<feature type="region of interest" description="Disordered" evidence="1">
    <location>
        <begin position="70"/>
        <end position="101"/>
    </location>
</feature>
<sequence length="122" mass="13363">MKQKIVIKVTTCCDKCRCKAMKIAAIADGVNSVAIEGDDKDKLVVIGEGVDAACLTKALRKKINYASIESVEEVKPQEKKPDDDKKKDDDKKPTPHCCQPPPTRCELVSVVYDPSPPTCTIM</sequence>
<dbReference type="PANTHER" id="PTHR46932:SF12">
    <property type="entry name" value="HEAVY METAL-ASSOCIATED ISOPRENYLATED PLANT PROTEIN 47"/>
    <property type="match status" value="1"/>
</dbReference>